<evidence type="ECO:0000313" key="2">
    <source>
        <dbReference type="Proteomes" id="UP000003379"/>
    </source>
</evidence>
<dbReference type="RefSeq" id="WP_009528440.1">
    <property type="nucleotide sequence ID" value="NZ_JH414596.1"/>
</dbReference>
<dbReference type="EMBL" id="AFZG01000001">
    <property type="protein sequence ID" value="EHL20295.1"/>
    <property type="molecule type" value="Genomic_DNA"/>
</dbReference>
<comment type="caution">
    <text evidence="1">The sequence shown here is derived from an EMBL/GenBank/DDBJ whole genome shotgun (WGS) entry which is preliminary data.</text>
</comment>
<proteinExistence type="predicted"/>
<organism evidence="1 2">
    <name type="scientific">Peptoanaerobacter stomatis</name>
    <dbReference type="NCBI Taxonomy" id="796937"/>
    <lineage>
        <taxon>Bacteria</taxon>
        <taxon>Bacillati</taxon>
        <taxon>Bacillota</taxon>
        <taxon>Clostridia</taxon>
        <taxon>Peptostreptococcales</taxon>
        <taxon>Filifactoraceae</taxon>
        <taxon>Peptoanaerobacter</taxon>
    </lineage>
</organism>
<accession>G9XA49</accession>
<dbReference type="Proteomes" id="UP000003379">
    <property type="component" value="Unassembled WGS sequence"/>
</dbReference>
<dbReference type="AlphaFoldDB" id="G9XA49"/>
<gene>
    <name evidence="1" type="ORF">HMPREF9628_00140</name>
</gene>
<reference evidence="1 2" key="1">
    <citation type="submission" date="2011-08" db="EMBL/GenBank/DDBJ databases">
        <title>The Genome Sequence of Eubacteriaceae bacterium CM5.</title>
        <authorList>
            <consortium name="The Broad Institute Genome Sequencing Platform"/>
            <person name="Earl A."/>
            <person name="Ward D."/>
            <person name="Feldgarden M."/>
            <person name="Gevers D."/>
            <person name="Sizova M."/>
            <person name="Hazen A."/>
            <person name="Epstein S."/>
            <person name="Young S.K."/>
            <person name="Zeng Q."/>
            <person name="Gargeya S."/>
            <person name="Fitzgerald M."/>
            <person name="Haas B."/>
            <person name="Abouelleil A."/>
            <person name="Alvarado L."/>
            <person name="Arachchi H.M."/>
            <person name="Berlin A."/>
            <person name="Brown A."/>
            <person name="Chapman S.B."/>
            <person name="Chen Z."/>
            <person name="Dunbar C."/>
            <person name="Freedman E."/>
            <person name="Gearin G."/>
            <person name="Gellesch M."/>
            <person name="Goldberg J."/>
            <person name="Griggs A."/>
            <person name="Gujja S."/>
            <person name="Heiman D."/>
            <person name="Howarth C."/>
            <person name="Larson L."/>
            <person name="Lui A."/>
            <person name="MacDonald P.J.P."/>
            <person name="Montmayeur A."/>
            <person name="Murphy C."/>
            <person name="Neiman D."/>
            <person name="Pearson M."/>
            <person name="Priest M."/>
            <person name="Roberts A."/>
            <person name="Saif S."/>
            <person name="Shea T."/>
            <person name="Shenoy N."/>
            <person name="Sisk P."/>
            <person name="Stolte C."/>
            <person name="Sykes S."/>
            <person name="Wortman J."/>
            <person name="Nusbaum C."/>
            <person name="Birren B."/>
        </authorList>
    </citation>
    <scope>NUCLEOTIDE SEQUENCE [LARGE SCALE GENOMIC DNA]</scope>
    <source>
        <strain evidence="1 2">CM5</strain>
    </source>
</reference>
<name>G9XA49_9FIRM</name>
<evidence type="ECO:0000313" key="1">
    <source>
        <dbReference type="EMBL" id="EHL20295.1"/>
    </source>
</evidence>
<dbReference type="HOGENOM" id="CLU_1894244_0_0_9"/>
<sequence>MTIKENNADSFNIFLENIDKDCEEIENEIFEKLKKTAPKIVKAELRKIRRKGKVSAERIKHMCNDVKAIITKDTFGYKILKIKGGKKTGPLWHIVNDGTYRSKATHFMDKSMGAIDDVSESIIDAVMSKESKKQ</sequence>
<protein>
    <submittedName>
        <fullName evidence="1">HK97 gp10 family phage protein</fullName>
    </submittedName>
</protein>